<dbReference type="NCBIfam" id="NF041438">
    <property type="entry name" value="SepM_fam_S16"/>
    <property type="match status" value="1"/>
</dbReference>
<dbReference type="InterPro" id="IPR014721">
    <property type="entry name" value="Ribsml_uS5_D2-typ_fold_subgr"/>
</dbReference>
<dbReference type="InterPro" id="IPR036034">
    <property type="entry name" value="PDZ_sf"/>
</dbReference>
<evidence type="ECO:0000313" key="4">
    <source>
        <dbReference type="Proteomes" id="UP000016057"/>
    </source>
</evidence>
<dbReference type="InterPro" id="IPR008269">
    <property type="entry name" value="Lon_proteolytic"/>
</dbReference>
<feature type="transmembrane region" description="Helical" evidence="1">
    <location>
        <begin position="9"/>
        <end position="29"/>
    </location>
</feature>
<dbReference type="Proteomes" id="UP000016057">
    <property type="component" value="Unassembled WGS sequence"/>
</dbReference>
<dbReference type="GO" id="GO:0006508">
    <property type="term" value="P:proteolysis"/>
    <property type="evidence" value="ECO:0007669"/>
    <property type="project" value="UniProtKB-KW"/>
</dbReference>
<dbReference type="eggNOG" id="COG3480">
    <property type="taxonomic scope" value="Bacteria"/>
</dbReference>
<proteinExistence type="predicted"/>
<dbReference type="SUPFAM" id="SSF54211">
    <property type="entry name" value="Ribosomal protein S5 domain 2-like"/>
    <property type="match status" value="1"/>
</dbReference>
<dbReference type="InterPro" id="IPR027065">
    <property type="entry name" value="Lon_Prtase"/>
</dbReference>
<keyword evidence="3" id="KW-0645">Protease</keyword>
<dbReference type="Pfam" id="PF13180">
    <property type="entry name" value="PDZ_2"/>
    <property type="match status" value="1"/>
</dbReference>
<dbReference type="SMART" id="SM00228">
    <property type="entry name" value="PDZ"/>
    <property type="match status" value="1"/>
</dbReference>
<protein>
    <submittedName>
        <fullName evidence="3">Lon-like protease</fullName>
    </submittedName>
</protein>
<name>K8Z9Y4_9ENTE</name>
<dbReference type="RefSeq" id="WP_009491953.1">
    <property type="nucleotide sequence ID" value="NZ_AMYT01000022.1"/>
</dbReference>
<dbReference type="GO" id="GO:0005524">
    <property type="term" value="F:ATP binding"/>
    <property type="evidence" value="ECO:0007669"/>
    <property type="project" value="InterPro"/>
</dbReference>
<dbReference type="Pfam" id="PF05362">
    <property type="entry name" value="Lon_C"/>
    <property type="match status" value="1"/>
</dbReference>
<accession>K8Z9Y4</accession>
<keyword evidence="3" id="KW-0378">Hydrolase</keyword>
<evidence type="ECO:0000256" key="1">
    <source>
        <dbReference type="SAM" id="Phobius"/>
    </source>
</evidence>
<dbReference type="GO" id="GO:0004176">
    <property type="term" value="F:ATP-dependent peptidase activity"/>
    <property type="evidence" value="ECO:0007669"/>
    <property type="project" value="InterPro"/>
</dbReference>
<dbReference type="InterPro" id="IPR001478">
    <property type="entry name" value="PDZ"/>
</dbReference>
<dbReference type="PANTHER" id="PTHR10046">
    <property type="entry name" value="ATP DEPENDENT LON PROTEASE FAMILY MEMBER"/>
    <property type="match status" value="1"/>
</dbReference>
<dbReference type="EMBL" id="AMYT01000022">
    <property type="protein sequence ID" value="EKU26877.1"/>
    <property type="molecule type" value="Genomic_DNA"/>
</dbReference>
<keyword evidence="1" id="KW-1133">Transmembrane helix</keyword>
<dbReference type="PATRIC" id="fig|1234409.3.peg.1104"/>
<organism evidence="3 4">
    <name type="scientific">Catellicoccus marimammalium M35/04/3</name>
    <dbReference type="NCBI Taxonomy" id="1234409"/>
    <lineage>
        <taxon>Bacteria</taxon>
        <taxon>Bacillati</taxon>
        <taxon>Bacillota</taxon>
        <taxon>Bacilli</taxon>
        <taxon>Lactobacillales</taxon>
        <taxon>Enterococcaceae</taxon>
        <taxon>Catellicoccus</taxon>
    </lineage>
</organism>
<keyword evidence="1" id="KW-0472">Membrane</keyword>
<evidence type="ECO:0000259" key="2">
    <source>
        <dbReference type="SMART" id="SM00228"/>
    </source>
</evidence>
<dbReference type="AlphaFoldDB" id="K8Z9Y4"/>
<reference evidence="3 4" key="1">
    <citation type="journal article" date="2013" name="Genome Announc.">
        <title>Draft Genome Sequence of Catellicoccus marimammalium, a Novel Species Commonly Found in Gull Feces.</title>
        <authorList>
            <person name="Weigand M.R."/>
            <person name="Ryu H."/>
            <person name="Bozcek L."/>
            <person name="Konstantinidis K.T."/>
            <person name="Santo Domingo J.W."/>
        </authorList>
    </citation>
    <scope>NUCLEOTIDE SEQUENCE [LARGE SCALE GENOMIC DNA]</scope>
    <source>
        <strain evidence="3 4">M35/04/3</strain>
    </source>
</reference>
<dbReference type="OrthoDB" id="2356897at2"/>
<feature type="domain" description="PDZ" evidence="2">
    <location>
        <begin position="122"/>
        <end position="196"/>
    </location>
</feature>
<dbReference type="SUPFAM" id="SSF50156">
    <property type="entry name" value="PDZ domain-like"/>
    <property type="match status" value="1"/>
</dbReference>
<keyword evidence="4" id="KW-1185">Reference proteome</keyword>
<keyword evidence="1" id="KW-0812">Transmembrane</keyword>
<dbReference type="Gene3D" id="3.30.230.10">
    <property type="match status" value="1"/>
</dbReference>
<dbReference type="GO" id="GO:0004252">
    <property type="term" value="F:serine-type endopeptidase activity"/>
    <property type="evidence" value="ECO:0007669"/>
    <property type="project" value="InterPro"/>
</dbReference>
<gene>
    <name evidence="3" type="ORF">C683_1152</name>
</gene>
<dbReference type="GO" id="GO:0030163">
    <property type="term" value="P:protein catabolic process"/>
    <property type="evidence" value="ECO:0007669"/>
    <property type="project" value="InterPro"/>
</dbReference>
<sequence>MDKEKKRHSLWYIISALLLIVGVGAIFFFCFPLKNYVIEAPGSAEPLTEMVTVNGKKEKAKGDFYLTTVMLRQATPYLYLEAKKDPYMQVMKKEEVMGKDTDSKEYDQMQQYYMETSQNIAKKVALSLAKKPYHLKYDGIYVLDVEKDSDFYHKLAVGDWITKINQKSFSSADEMIRYLQKQKAGTKVTLTVKKEGKEKEITGVLKKIKATKKVGLGIGLVTKTKIETPEKIKFTVGDIGGPSAGMMFTLQIYELLTHKDLQKGRKIAGTGEIYPDGTIGRIGGIQDKIVAADASGAEIFLAPDDTWPKELGKKPKDFQSNYAEAKKTAKDIHTKMKVVPVKTVQDAIHYLEKSN</sequence>
<evidence type="ECO:0000313" key="3">
    <source>
        <dbReference type="EMBL" id="EKU26877.1"/>
    </source>
</evidence>
<comment type="caution">
    <text evidence="3">The sequence shown here is derived from an EMBL/GenBank/DDBJ whole genome shotgun (WGS) entry which is preliminary data.</text>
</comment>
<dbReference type="STRING" id="1234409.C683_1152"/>
<dbReference type="Gene3D" id="2.30.42.10">
    <property type="match status" value="1"/>
</dbReference>
<dbReference type="InterPro" id="IPR020568">
    <property type="entry name" value="Ribosomal_Su5_D2-typ_SF"/>
</dbReference>